<reference evidence="2" key="1">
    <citation type="journal article" date="2019" name="Sci. Rep.">
        <title>Draft genome of Tanacetum cinerariifolium, the natural source of mosquito coil.</title>
        <authorList>
            <person name="Yamashiro T."/>
            <person name="Shiraishi A."/>
            <person name="Satake H."/>
            <person name="Nakayama K."/>
        </authorList>
    </citation>
    <scope>NUCLEOTIDE SEQUENCE</scope>
</reference>
<keyword evidence="1" id="KW-0472">Membrane</keyword>
<dbReference type="AlphaFoldDB" id="A0A699TJH4"/>
<accession>A0A699TJH4</accession>
<evidence type="ECO:0000313" key="2">
    <source>
        <dbReference type="EMBL" id="GFD09429.1"/>
    </source>
</evidence>
<comment type="caution">
    <text evidence="2">The sequence shown here is derived from an EMBL/GenBank/DDBJ whole genome shotgun (WGS) entry which is preliminary data.</text>
</comment>
<feature type="non-terminal residue" evidence="2">
    <location>
        <position position="1"/>
    </location>
</feature>
<protein>
    <submittedName>
        <fullName evidence="2">Uncharacterized protein</fullName>
    </submittedName>
</protein>
<keyword evidence="1" id="KW-1133">Transmembrane helix</keyword>
<evidence type="ECO:0000256" key="1">
    <source>
        <dbReference type="SAM" id="Phobius"/>
    </source>
</evidence>
<keyword evidence="1" id="KW-0812">Transmembrane</keyword>
<dbReference type="EMBL" id="BKCJ011245475">
    <property type="protein sequence ID" value="GFD09429.1"/>
    <property type="molecule type" value="Genomic_DNA"/>
</dbReference>
<sequence length="121" mass="12970">GPRSSDEWENVATEAYGTDGPRSIDKGLTKGRMCGAVLRVTLLNKGLKVGEQFDGGAVFAVVVLLLLLLVLVVEKMVSGQMCQQRHSFTLIVVVALGNVYKVVVAVVVQMMLNLVVGDLRA</sequence>
<feature type="transmembrane region" description="Helical" evidence="1">
    <location>
        <begin position="89"/>
        <end position="112"/>
    </location>
</feature>
<gene>
    <name evidence="2" type="ORF">Tci_881398</name>
</gene>
<feature type="transmembrane region" description="Helical" evidence="1">
    <location>
        <begin position="57"/>
        <end position="77"/>
    </location>
</feature>
<name>A0A699TJH4_TANCI</name>
<organism evidence="2">
    <name type="scientific">Tanacetum cinerariifolium</name>
    <name type="common">Dalmatian daisy</name>
    <name type="synonym">Chrysanthemum cinerariifolium</name>
    <dbReference type="NCBI Taxonomy" id="118510"/>
    <lineage>
        <taxon>Eukaryota</taxon>
        <taxon>Viridiplantae</taxon>
        <taxon>Streptophyta</taxon>
        <taxon>Embryophyta</taxon>
        <taxon>Tracheophyta</taxon>
        <taxon>Spermatophyta</taxon>
        <taxon>Magnoliopsida</taxon>
        <taxon>eudicotyledons</taxon>
        <taxon>Gunneridae</taxon>
        <taxon>Pentapetalae</taxon>
        <taxon>asterids</taxon>
        <taxon>campanulids</taxon>
        <taxon>Asterales</taxon>
        <taxon>Asteraceae</taxon>
        <taxon>Asteroideae</taxon>
        <taxon>Anthemideae</taxon>
        <taxon>Anthemidinae</taxon>
        <taxon>Tanacetum</taxon>
    </lineage>
</organism>
<proteinExistence type="predicted"/>
<feature type="non-terminal residue" evidence="2">
    <location>
        <position position="121"/>
    </location>
</feature>